<dbReference type="GO" id="GO:0008233">
    <property type="term" value="F:peptidase activity"/>
    <property type="evidence" value="ECO:0007669"/>
    <property type="project" value="UniProtKB-KW"/>
</dbReference>
<dbReference type="PANTHER" id="PTHR30217">
    <property type="entry name" value="PEPTIDASE U32 FAMILY"/>
    <property type="match status" value="1"/>
</dbReference>
<comment type="caution">
    <text evidence="1">The sequence shown here is derived from an EMBL/GenBank/DDBJ whole genome shotgun (WGS) entry which is preliminary data.</text>
</comment>
<dbReference type="Proteomes" id="UP000230790">
    <property type="component" value="Unassembled WGS sequence"/>
</dbReference>
<feature type="non-terminal residue" evidence="1">
    <location>
        <position position="113"/>
    </location>
</feature>
<reference evidence="1 2" key="1">
    <citation type="submission" date="2017-11" db="EMBL/GenBank/DDBJ databases">
        <title>Evolution of Phototrophy in the Chloroflexi Phylum Driven by Horizontal Gene Transfer.</title>
        <authorList>
            <person name="Ward L.M."/>
            <person name="Hemp J."/>
            <person name="Shih P.M."/>
            <person name="Mcglynn S.E."/>
            <person name="Fischer W."/>
        </authorList>
    </citation>
    <scope>NUCLEOTIDE SEQUENCE [LARGE SCALE GENOMIC DNA]</scope>
    <source>
        <strain evidence="1">JP3_7</strain>
    </source>
</reference>
<sequence>IVDDAPKPLGDARYLLSPGDLYALRQIPEILQIGVHALKIEGRYKDADYVALATAAYRKAVDEAWAGLPLSLTRREELQLEQVYSRGLGPYFIAGVNHQAVVRGRTPRHRGVL</sequence>
<feature type="non-terminal residue" evidence="1">
    <location>
        <position position="1"/>
    </location>
</feature>
<keyword evidence="1" id="KW-0645">Protease</keyword>
<protein>
    <submittedName>
        <fullName evidence="1">Protease</fullName>
    </submittedName>
</protein>
<dbReference type="Pfam" id="PF01136">
    <property type="entry name" value="Peptidase_U32"/>
    <property type="match status" value="1"/>
</dbReference>
<name>A0A2M8Q6I0_9CHLR</name>
<dbReference type="PANTHER" id="PTHR30217:SF10">
    <property type="entry name" value="23S RRNA 5-HYDROXYCYTIDINE C2501 SYNTHASE"/>
    <property type="match status" value="1"/>
</dbReference>
<accession>A0A2M8Q6I0</accession>
<dbReference type="EMBL" id="PGTN01001134">
    <property type="protein sequence ID" value="PJF45396.1"/>
    <property type="molecule type" value="Genomic_DNA"/>
</dbReference>
<organism evidence="1 2">
    <name type="scientific">Candidatus Thermofonsia Clade 3 bacterium</name>
    <dbReference type="NCBI Taxonomy" id="2364212"/>
    <lineage>
        <taxon>Bacteria</taxon>
        <taxon>Bacillati</taxon>
        <taxon>Chloroflexota</taxon>
        <taxon>Candidatus Thermofontia</taxon>
        <taxon>Candidatus Thermofonsia Clade 3</taxon>
    </lineage>
</organism>
<evidence type="ECO:0000313" key="1">
    <source>
        <dbReference type="EMBL" id="PJF45396.1"/>
    </source>
</evidence>
<dbReference type="AlphaFoldDB" id="A0A2M8Q6I0"/>
<dbReference type="InterPro" id="IPR001539">
    <property type="entry name" value="Peptidase_U32"/>
</dbReference>
<gene>
    <name evidence="1" type="ORF">CUN48_19095</name>
</gene>
<dbReference type="GO" id="GO:0006508">
    <property type="term" value="P:proteolysis"/>
    <property type="evidence" value="ECO:0007669"/>
    <property type="project" value="UniProtKB-KW"/>
</dbReference>
<dbReference type="InterPro" id="IPR051454">
    <property type="entry name" value="RNA/ubiquinone_mod_enzymes"/>
</dbReference>
<proteinExistence type="predicted"/>
<keyword evidence="1" id="KW-0378">Hydrolase</keyword>
<evidence type="ECO:0000313" key="2">
    <source>
        <dbReference type="Proteomes" id="UP000230790"/>
    </source>
</evidence>